<protein>
    <submittedName>
        <fullName evidence="2">Aminoacyl-tRNA editing domain containing protein</fullName>
    </submittedName>
</protein>
<sequence length="261" mass="29454">MTSVETRIQALVQRYTLMENNINKLRKALASLGEGQQNANTTPRNEATAVAHHRDPCDLKELQPCPQDTPEVAALRRWCIEHSLTTAVFRWVPSDYYQHTLQWRRDELAAPSVHHLCKSILMENTHCTNKDCGVRENSRYYLIVYPYTEKFDAEMVMRHVKGLNEGLGKKKFNFRLAAPDVALQLTGFGHGAVAPFGTPTEIPVILSDKILQLTPAVFWMGGGHVDCKVRVDVEQFMEVIKPIVASVTTPLSAEELEQLVD</sequence>
<dbReference type="Proteomes" id="UP000266743">
    <property type="component" value="Chromosome 10"/>
</dbReference>
<feature type="domain" description="YbaK/aminoacyl-tRNA synthetase-associated" evidence="1">
    <location>
        <begin position="113"/>
        <end position="237"/>
    </location>
</feature>
<dbReference type="GO" id="GO:0002161">
    <property type="term" value="F:aminoacyl-tRNA deacylase activity"/>
    <property type="evidence" value="ECO:0007669"/>
    <property type="project" value="InterPro"/>
</dbReference>
<evidence type="ECO:0000259" key="1">
    <source>
        <dbReference type="Pfam" id="PF04073"/>
    </source>
</evidence>
<organism evidence="2 3">
    <name type="scientific">Trypanosoma brucei equiperdum</name>
    <dbReference type="NCBI Taxonomy" id="630700"/>
    <lineage>
        <taxon>Eukaryota</taxon>
        <taxon>Discoba</taxon>
        <taxon>Euglenozoa</taxon>
        <taxon>Kinetoplastea</taxon>
        <taxon>Metakinetoplastina</taxon>
        <taxon>Trypanosomatida</taxon>
        <taxon>Trypanosomatidae</taxon>
        <taxon>Trypanosoma</taxon>
    </lineage>
</organism>
<reference evidence="2 3" key="1">
    <citation type="submission" date="2018-09" db="EMBL/GenBank/DDBJ databases">
        <title>whole genome sequence of T. equiperdum IVM-t1 strain.</title>
        <authorList>
            <person name="Suganuma K."/>
        </authorList>
    </citation>
    <scope>NUCLEOTIDE SEQUENCE [LARGE SCALE GENOMIC DNA]</scope>
    <source>
        <strain evidence="2 3">IVM-t1</strain>
    </source>
</reference>
<proteinExistence type="predicted"/>
<dbReference type="Pfam" id="PF04073">
    <property type="entry name" value="tRNA_edit"/>
    <property type="match status" value="1"/>
</dbReference>
<accession>A0A3L6KYE4</accession>
<name>A0A3L6KYE4_9TRYP</name>
<evidence type="ECO:0000313" key="3">
    <source>
        <dbReference type="Proteomes" id="UP000266743"/>
    </source>
</evidence>
<comment type="caution">
    <text evidence="2">The sequence shown here is derived from an EMBL/GenBank/DDBJ whole genome shotgun (WGS) entry which is preliminary data.</text>
</comment>
<dbReference type="SUPFAM" id="SSF55826">
    <property type="entry name" value="YbaK/ProRS associated domain"/>
    <property type="match status" value="1"/>
</dbReference>
<evidence type="ECO:0000313" key="2">
    <source>
        <dbReference type="EMBL" id="RHW68896.1"/>
    </source>
</evidence>
<dbReference type="Gene3D" id="3.90.960.10">
    <property type="entry name" value="YbaK/aminoacyl-tRNA synthetase-associated domain"/>
    <property type="match status" value="1"/>
</dbReference>
<dbReference type="EMBL" id="QSBY01000010">
    <property type="protein sequence ID" value="RHW68896.1"/>
    <property type="molecule type" value="Genomic_DNA"/>
</dbReference>
<dbReference type="CDD" id="cd04332">
    <property type="entry name" value="YbaK_like"/>
    <property type="match status" value="1"/>
</dbReference>
<dbReference type="InterPro" id="IPR036754">
    <property type="entry name" value="YbaK/aa-tRNA-synt-asso_dom_sf"/>
</dbReference>
<dbReference type="InterPro" id="IPR007214">
    <property type="entry name" value="YbaK/aa-tRNA-synth-assoc-dom"/>
</dbReference>
<dbReference type="PANTHER" id="PTHR30411:SF4">
    <property type="entry name" value="YBAK_AMINOACYL-TRNA SYNTHETASE-ASSOCIATED DOMAIN-CONTAINING PROTEIN"/>
    <property type="match status" value="1"/>
</dbReference>
<gene>
    <name evidence="2" type="ORF">DPX39_100017300</name>
</gene>
<dbReference type="AlphaFoldDB" id="A0A3L6KYE4"/>
<dbReference type="PANTHER" id="PTHR30411">
    <property type="entry name" value="CYTOPLASMIC PROTEIN"/>
    <property type="match status" value="1"/>
</dbReference>
<dbReference type="FunFam" id="3.90.960.10:FF:000013">
    <property type="entry name" value="Aminoacyl-tRNA editing domain containing protein, putative"/>
    <property type="match status" value="1"/>
</dbReference>